<keyword evidence="5" id="KW-0472">Membrane</keyword>
<dbReference type="AlphaFoldDB" id="A0A3A8R0I7"/>
<dbReference type="Proteomes" id="UP000282656">
    <property type="component" value="Unassembled WGS sequence"/>
</dbReference>
<dbReference type="PROSITE" id="PS51257">
    <property type="entry name" value="PROKAR_LIPOPROTEIN"/>
    <property type="match status" value="1"/>
</dbReference>
<dbReference type="Pfam" id="PF02608">
    <property type="entry name" value="Bmp"/>
    <property type="match status" value="1"/>
</dbReference>
<reference evidence="10" key="1">
    <citation type="submission" date="2018-09" db="EMBL/GenBank/DDBJ databases">
        <authorList>
            <person name="Livingstone P.G."/>
            <person name="Whitworth D.E."/>
        </authorList>
    </citation>
    <scope>NUCLEOTIDE SEQUENCE [LARGE SCALE GENOMIC DNA]</scope>
    <source>
        <strain evidence="10">AB047A</strain>
    </source>
</reference>
<keyword evidence="3" id="KW-1003">Cell membrane</keyword>
<comment type="similarity">
    <text evidence="2">Belongs to the BMP lipoprotein family.</text>
</comment>
<dbReference type="EMBL" id="RAWM01000038">
    <property type="protein sequence ID" value="RKH68824.1"/>
    <property type="molecule type" value="Genomic_DNA"/>
</dbReference>
<dbReference type="InterPro" id="IPR028082">
    <property type="entry name" value="Peripla_BP_I"/>
</dbReference>
<dbReference type="OrthoDB" id="9769871at2"/>
<dbReference type="CDD" id="cd06354">
    <property type="entry name" value="PBP1_PrnA-like"/>
    <property type="match status" value="1"/>
</dbReference>
<keyword evidence="4 7" id="KW-0732">Signal</keyword>
<evidence type="ECO:0000259" key="8">
    <source>
        <dbReference type="Pfam" id="PF02608"/>
    </source>
</evidence>
<keyword evidence="6" id="KW-0449">Lipoprotein</keyword>
<evidence type="ECO:0000313" key="9">
    <source>
        <dbReference type="EMBL" id="RKH68824.1"/>
    </source>
</evidence>
<dbReference type="InterPro" id="IPR003760">
    <property type="entry name" value="PnrA-like"/>
</dbReference>
<accession>A0A3A8R0I7</accession>
<gene>
    <name evidence="9" type="ORF">D7X96_16540</name>
</gene>
<dbReference type="InterPro" id="IPR050957">
    <property type="entry name" value="BMP_lipoprotein"/>
</dbReference>
<evidence type="ECO:0000256" key="6">
    <source>
        <dbReference type="ARBA" id="ARBA00023288"/>
    </source>
</evidence>
<comment type="subcellular location">
    <subcellularLocation>
        <location evidence="1">Cell membrane</location>
        <topology evidence="1">Lipid-anchor</topology>
    </subcellularLocation>
</comment>
<evidence type="ECO:0000313" key="10">
    <source>
        <dbReference type="Proteomes" id="UP000282656"/>
    </source>
</evidence>
<proteinExistence type="inferred from homology"/>
<dbReference type="SUPFAM" id="SSF53822">
    <property type="entry name" value="Periplasmic binding protein-like I"/>
    <property type="match status" value="1"/>
</dbReference>
<evidence type="ECO:0000256" key="4">
    <source>
        <dbReference type="ARBA" id="ARBA00022729"/>
    </source>
</evidence>
<dbReference type="Gene3D" id="3.40.50.2300">
    <property type="match status" value="2"/>
</dbReference>
<evidence type="ECO:0000256" key="1">
    <source>
        <dbReference type="ARBA" id="ARBA00004193"/>
    </source>
</evidence>
<dbReference type="PANTHER" id="PTHR34296">
    <property type="entry name" value="TRANSCRIPTIONAL ACTIVATOR PROTEIN MED"/>
    <property type="match status" value="1"/>
</dbReference>
<dbReference type="RefSeq" id="WP_121770168.1">
    <property type="nucleotide sequence ID" value="NZ_RAWM01000038.1"/>
</dbReference>
<feature type="signal peptide" evidence="7">
    <location>
        <begin position="1"/>
        <end position="27"/>
    </location>
</feature>
<sequence>MSPRRRIVSAVLCLLAAVTGCKKEAPAAPATPTIGLVLGLGGRGDHSFNDSALRGLELWAAGKKYEKAGYQEAPAQELAPLGITPVVLQSRVAEDYEPNLQLLADQGVSLAMGVGFMLENAVETVARRNPSLPFLLVDSPLLDAQGRVLTLPNVRTVVFREEEGCFLAGALAGLVTKTGRVGMVGGMKIPLVERYEAGFRAGVAATNPNATVLVNYTGSFTDFALGKQVGQDLLLKNTDVVFAAAGVDGLGAIQAVKEAREAGKAVSVIGVDSDPSHLAPEAVLSAVVKHVDRVVYEAIRDQRQGRFQGGNVSLGLKEGGMGLAPVRLDFPGKAEALKTVDALRARIVSGELKVPTRVEAAQAAGANP</sequence>
<feature type="domain" description="ABC transporter substrate-binding protein PnrA-like" evidence="8">
    <location>
        <begin position="41"/>
        <end position="356"/>
    </location>
</feature>
<organism evidence="9 10">
    <name type="scientific">Corallococcus interemptor</name>
    <dbReference type="NCBI Taxonomy" id="2316720"/>
    <lineage>
        <taxon>Bacteria</taxon>
        <taxon>Pseudomonadati</taxon>
        <taxon>Myxococcota</taxon>
        <taxon>Myxococcia</taxon>
        <taxon>Myxococcales</taxon>
        <taxon>Cystobacterineae</taxon>
        <taxon>Myxococcaceae</taxon>
        <taxon>Corallococcus</taxon>
    </lineage>
</organism>
<evidence type="ECO:0000256" key="3">
    <source>
        <dbReference type="ARBA" id="ARBA00022475"/>
    </source>
</evidence>
<name>A0A3A8R0I7_9BACT</name>
<protein>
    <submittedName>
        <fullName evidence="9">BMP family ABC transporter substrate-binding protein</fullName>
    </submittedName>
</protein>
<keyword evidence="10" id="KW-1185">Reference proteome</keyword>
<dbReference type="GO" id="GO:0005886">
    <property type="term" value="C:plasma membrane"/>
    <property type="evidence" value="ECO:0007669"/>
    <property type="project" value="UniProtKB-SubCell"/>
</dbReference>
<feature type="chain" id="PRO_5017324646" evidence="7">
    <location>
        <begin position="28"/>
        <end position="368"/>
    </location>
</feature>
<evidence type="ECO:0000256" key="2">
    <source>
        <dbReference type="ARBA" id="ARBA00008610"/>
    </source>
</evidence>
<comment type="caution">
    <text evidence="9">The sequence shown here is derived from an EMBL/GenBank/DDBJ whole genome shotgun (WGS) entry which is preliminary data.</text>
</comment>
<evidence type="ECO:0000256" key="5">
    <source>
        <dbReference type="ARBA" id="ARBA00023136"/>
    </source>
</evidence>
<dbReference type="PANTHER" id="PTHR34296:SF2">
    <property type="entry name" value="ABC TRANSPORTER GUANOSINE-BINDING PROTEIN NUPN"/>
    <property type="match status" value="1"/>
</dbReference>
<evidence type="ECO:0000256" key="7">
    <source>
        <dbReference type="SAM" id="SignalP"/>
    </source>
</evidence>